<dbReference type="CDD" id="cd06170">
    <property type="entry name" value="LuxR_C_like"/>
    <property type="match status" value="1"/>
</dbReference>
<gene>
    <name evidence="6" type="ORF">ACFQY0_00515</name>
</gene>
<name>A0ABW2L2D7_9BACT</name>
<dbReference type="InterPro" id="IPR016032">
    <property type="entry name" value="Sig_transdc_resp-reg_C-effctor"/>
</dbReference>
<comment type="caution">
    <text evidence="6">The sequence shown here is derived from an EMBL/GenBank/DDBJ whole genome shotgun (WGS) entry which is preliminary data.</text>
</comment>
<feature type="modified residue" description="4-aspartylphosphate" evidence="3">
    <location>
        <position position="61"/>
    </location>
</feature>
<dbReference type="RefSeq" id="WP_379707957.1">
    <property type="nucleotide sequence ID" value="NZ_JBHTBS010000001.1"/>
</dbReference>
<evidence type="ECO:0000259" key="4">
    <source>
        <dbReference type="PROSITE" id="PS50043"/>
    </source>
</evidence>
<evidence type="ECO:0000259" key="5">
    <source>
        <dbReference type="PROSITE" id="PS50110"/>
    </source>
</evidence>
<protein>
    <submittedName>
        <fullName evidence="6">Response regulator</fullName>
    </submittedName>
</protein>
<dbReference type="PANTHER" id="PTHR43214">
    <property type="entry name" value="TWO-COMPONENT RESPONSE REGULATOR"/>
    <property type="match status" value="1"/>
</dbReference>
<evidence type="ECO:0000313" key="6">
    <source>
        <dbReference type="EMBL" id="MFC7335642.1"/>
    </source>
</evidence>
<dbReference type="InterPro" id="IPR039420">
    <property type="entry name" value="WalR-like"/>
</dbReference>
<dbReference type="CDD" id="cd17535">
    <property type="entry name" value="REC_NarL-like"/>
    <property type="match status" value="1"/>
</dbReference>
<dbReference type="SUPFAM" id="SSF52172">
    <property type="entry name" value="CheY-like"/>
    <property type="match status" value="1"/>
</dbReference>
<dbReference type="PRINTS" id="PR00038">
    <property type="entry name" value="HTHLUXR"/>
</dbReference>
<evidence type="ECO:0000256" key="2">
    <source>
        <dbReference type="ARBA" id="ARBA00023125"/>
    </source>
</evidence>
<reference evidence="7" key="1">
    <citation type="journal article" date="2019" name="Int. J. Syst. Evol. Microbiol.">
        <title>The Global Catalogue of Microorganisms (GCM) 10K type strain sequencing project: providing services to taxonomists for standard genome sequencing and annotation.</title>
        <authorList>
            <consortium name="The Broad Institute Genomics Platform"/>
            <consortium name="The Broad Institute Genome Sequencing Center for Infectious Disease"/>
            <person name="Wu L."/>
            <person name="Ma J."/>
        </authorList>
    </citation>
    <scope>NUCLEOTIDE SEQUENCE [LARGE SCALE GENOMIC DNA]</scope>
    <source>
        <strain evidence="7">CGMCC 4.1467</strain>
    </source>
</reference>
<dbReference type="Proteomes" id="UP001596472">
    <property type="component" value="Unassembled WGS sequence"/>
</dbReference>
<dbReference type="InterPro" id="IPR058245">
    <property type="entry name" value="NreC/VraR/RcsB-like_REC"/>
</dbReference>
<dbReference type="PROSITE" id="PS50043">
    <property type="entry name" value="HTH_LUXR_2"/>
    <property type="match status" value="1"/>
</dbReference>
<dbReference type="InterPro" id="IPR000792">
    <property type="entry name" value="Tscrpt_reg_LuxR_C"/>
</dbReference>
<dbReference type="SMART" id="SM00421">
    <property type="entry name" value="HTH_LUXR"/>
    <property type="match status" value="1"/>
</dbReference>
<proteinExistence type="predicted"/>
<dbReference type="InterPro" id="IPR011006">
    <property type="entry name" value="CheY-like_superfamily"/>
</dbReference>
<dbReference type="EMBL" id="JBHTBS010000001">
    <property type="protein sequence ID" value="MFC7335642.1"/>
    <property type="molecule type" value="Genomic_DNA"/>
</dbReference>
<dbReference type="PROSITE" id="PS50110">
    <property type="entry name" value="RESPONSE_REGULATORY"/>
    <property type="match status" value="1"/>
</dbReference>
<keyword evidence="2" id="KW-0238">DNA-binding</keyword>
<dbReference type="SUPFAM" id="SSF46894">
    <property type="entry name" value="C-terminal effector domain of the bipartite response regulators"/>
    <property type="match status" value="1"/>
</dbReference>
<dbReference type="Pfam" id="PF00196">
    <property type="entry name" value="GerE"/>
    <property type="match status" value="1"/>
</dbReference>
<keyword evidence="1 3" id="KW-0597">Phosphoprotein</keyword>
<sequence>MSEAEQPTIAVTIVEDDTSLRSIYADWIEKADGFRLVSQYGDGQQAYESIPQDKPDVALMDINLPGRNGVECVRELKLKLPRIQFVMITVYEDSDRIFKALEAGATGYLLKQTPRDELLASLREVYNGGSPMSSGIARKVVQCFRKPAAEAPQNELSQLSKREEEVLELLAQGYLYKEISSELELSKHTVDTYLRRIYEKLHVHSRAQATAIYTQLKPPKSALRSRG</sequence>
<dbReference type="InterPro" id="IPR001789">
    <property type="entry name" value="Sig_transdc_resp-reg_receiver"/>
</dbReference>
<keyword evidence="7" id="KW-1185">Reference proteome</keyword>
<evidence type="ECO:0000256" key="3">
    <source>
        <dbReference type="PROSITE-ProRule" id="PRU00169"/>
    </source>
</evidence>
<dbReference type="PROSITE" id="PS00622">
    <property type="entry name" value="HTH_LUXR_1"/>
    <property type="match status" value="1"/>
</dbReference>
<evidence type="ECO:0000256" key="1">
    <source>
        <dbReference type="ARBA" id="ARBA00022553"/>
    </source>
</evidence>
<evidence type="ECO:0000313" key="7">
    <source>
        <dbReference type="Proteomes" id="UP001596472"/>
    </source>
</evidence>
<organism evidence="6 7">
    <name type="scientific">Haloferula chungangensis</name>
    <dbReference type="NCBI Taxonomy" id="1048331"/>
    <lineage>
        <taxon>Bacteria</taxon>
        <taxon>Pseudomonadati</taxon>
        <taxon>Verrucomicrobiota</taxon>
        <taxon>Verrucomicrobiia</taxon>
        <taxon>Verrucomicrobiales</taxon>
        <taxon>Verrucomicrobiaceae</taxon>
        <taxon>Haloferula</taxon>
    </lineage>
</organism>
<dbReference type="Pfam" id="PF00072">
    <property type="entry name" value="Response_reg"/>
    <property type="match status" value="1"/>
</dbReference>
<feature type="domain" description="HTH luxR-type" evidence="4">
    <location>
        <begin position="152"/>
        <end position="217"/>
    </location>
</feature>
<dbReference type="SMART" id="SM00448">
    <property type="entry name" value="REC"/>
    <property type="match status" value="1"/>
</dbReference>
<accession>A0ABW2L2D7</accession>
<feature type="domain" description="Response regulatory" evidence="5">
    <location>
        <begin position="10"/>
        <end position="126"/>
    </location>
</feature>
<dbReference type="Gene3D" id="3.40.50.2300">
    <property type="match status" value="1"/>
</dbReference>